<protein>
    <submittedName>
        <fullName evidence="2">DUF805 domain-containing protein</fullName>
    </submittedName>
</protein>
<accession>A0A520N0I0</accession>
<evidence type="ECO:0000313" key="3">
    <source>
        <dbReference type="Proteomes" id="UP000319384"/>
    </source>
</evidence>
<comment type="caution">
    <text evidence="2">The sequence shown here is derived from an EMBL/GenBank/DDBJ whole genome shotgun (WGS) entry which is preliminary data.</text>
</comment>
<keyword evidence="1" id="KW-0472">Membrane</keyword>
<proteinExistence type="predicted"/>
<keyword evidence="1" id="KW-1133">Transmembrane helix</keyword>
<feature type="transmembrane region" description="Helical" evidence="1">
    <location>
        <begin position="26"/>
        <end position="51"/>
    </location>
</feature>
<feature type="transmembrane region" description="Helical" evidence="1">
    <location>
        <begin position="76"/>
        <end position="95"/>
    </location>
</feature>
<feature type="transmembrane region" description="Helical" evidence="1">
    <location>
        <begin position="107"/>
        <end position="129"/>
    </location>
</feature>
<evidence type="ECO:0000256" key="1">
    <source>
        <dbReference type="SAM" id="Phobius"/>
    </source>
</evidence>
<dbReference type="PANTHER" id="PTHR34980:SF2">
    <property type="entry name" value="INNER MEMBRANE PROTEIN YHAH-RELATED"/>
    <property type="match status" value="1"/>
</dbReference>
<dbReference type="GO" id="GO:0005886">
    <property type="term" value="C:plasma membrane"/>
    <property type="evidence" value="ECO:0007669"/>
    <property type="project" value="TreeGrafter"/>
</dbReference>
<dbReference type="PANTHER" id="PTHR34980">
    <property type="entry name" value="INNER MEMBRANE PROTEIN-RELATED-RELATED"/>
    <property type="match status" value="1"/>
</dbReference>
<dbReference type="InterPro" id="IPR008523">
    <property type="entry name" value="DUF805"/>
</dbReference>
<name>A0A520N0I0_9GAMM</name>
<reference evidence="2 3" key="1">
    <citation type="submission" date="2019-02" db="EMBL/GenBank/DDBJ databases">
        <title>Prokaryotic population dynamics and viral predation in marine succession experiment using metagenomics: the confinement effect.</title>
        <authorList>
            <person name="Haro-Moreno J.M."/>
            <person name="Rodriguez-Valera F."/>
            <person name="Lopez-Perez M."/>
        </authorList>
    </citation>
    <scope>NUCLEOTIDE SEQUENCE [LARGE SCALE GENOMIC DNA]</scope>
    <source>
        <strain evidence="2">MED-G162</strain>
    </source>
</reference>
<dbReference type="AlphaFoldDB" id="A0A520N0I0"/>
<sequence length="143" mass="16295">MNMKEACISVFANWNNFSGRACRSEFWYFCLALFIASFLISLLETILYASFENFPSLVTYGYELREEEWGSTQTPVGPITLLFNAIIVIPSISVTSRRLQDVSTSGWLQLSYFFIIGIFVVTILCILPPKDDENKWGRNPLLG</sequence>
<evidence type="ECO:0000313" key="2">
    <source>
        <dbReference type="EMBL" id="RZO26987.1"/>
    </source>
</evidence>
<gene>
    <name evidence="2" type="ORF">EVA95_01295</name>
</gene>
<dbReference type="Pfam" id="PF05656">
    <property type="entry name" value="DUF805"/>
    <property type="match status" value="1"/>
</dbReference>
<organism evidence="2 3">
    <name type="scientific">SAR86 cluster bacterium</name>
    <dbReference type="NCBI Taxonomy" id="2030880"/>
    <lineage>
        <taxon>Bacteria</taxon>
        <taxon>Pseudomonadati</taxon>
        <taxon>Pseudomonadota</taxon>
        <taxon>Gammaproteobacteria</taxon>
        <taxon>SAR86 cluster</taxon>
    </lineage>
</organism>
<keyword evidence="1" id="KW-0812">Transmembrane</keyword>
<dbReference type="Proteomes" id="UP000319384">
    <property type="component" value="Unassembled WGS sequence"/>
</dbReference>
<dbReference type="EMBL" id="SHBH01000006">
    <property type="protein sequence ID" value="RZO26987.1"/>
    <property type="molecule type" value="Genomic_DNA"/>
</dbReference>